<dbReference type="Proteomes" id="UP000246569">
    <property type="component" value="Unassembled WGS sequence"/>
</dbReference>
<keyword evidence="6" id="KW-1185">Reference proteome</keyword>
<evidence type="ECO:0000256" key="1">
    <source>
        <dbReference type="ARBA" id="ARBA00022490"/>
    </source>
</evidence>
<comment type="caution">
    <text evidence="5">The sequence shown here is derived from an EMBL/GenBank/DDBJ whole genome shotgun (WGS) entry which is preliminary data.</text>
</comment>
<dbReference type="InterPro" id="IPR036388">
    <property type="entry name" value="WH-like_DNA-bd_sf"/>
</dbReference>
<keyword evidence="2" id="KW-0132">Cell division</keyword>
<reference evidence="5 6" key="1">
    <citation type="submission" date="2018-05" db="EMBL/GenBank/DDBJ databases">
        <title>Genomic Encyclopedia of Type Strains, Phase IV (KMG-IV): sequencing the most valuable type-strain genomes for metagenomic binning, comparative biology and taxonomic classification.</title>
        <authorList>
            <person name="Goeker M."/>
        </authorList>
    </citation>
    <scope>NUCLEOTIDE SEQUENCE [LARGE SCALE GENOMIC DNA]</scope>
    <source>
        <strain evidence="5 6">DSM 23606</strain>
    </source>
</reference>
<sequence length="206" mass="22121">MELKNIIEAALLAAGEPLSLERMESLFAEHERPARGSLRAALAALAADCVGRGVELVEVAGGWRLQVPARLAPWVSRLWEDKPGRYSRATLETLALIAWRQPITRGEIEDVRGVAVSTAIIKALLERGWIKVLGHREVPGRPALYGTTREFLDHFGLKSLSELPALAELRDLDTIGAELYGATPAAVAAADADAAASADRSSPESP</sequence>
<evidence type="ECO:0000256" key="4">
    <source>
        <dbReference type="ARBA" id="ARBA00023306"/>
    </source>
</evidence>
<evidence type="ECO:0000313" key="6">
    <source>
        <dbReference type="Proteomes" id="UP000246569"/>
    </source>
</evidence>
<evidence type="ECO:0000256" key="3">
    <source>
        <dbReference type="ARBA" id="ARBA00022829"/>
    </source>
</evidence>
<dbReference type="InterPro" id="IPR036390">
    <property type="entry name" value="WH_DNA-bd_sf"/>
</dbReference>
<evidence type="ECO:0000256" key="2">
    <source>
        <dbReference type="ARBA" id="ARBA00022618"/>
    </source>
</evidence>
<accession>A0A317MSC7</accession>
<dbReference type="Gene3D" id="1.10.10.10">
    <property type="entry name" value="Winged helix-like DNA-binding domain superfamily/Winged helix DNA-binding domain"/>
    <property type="match status" value="2"/>
</dbReference>
<proteinExistence type="predicted"/>
<dbReference type="PIRSF" id="PIRSF019345">
    <property type="entry name" value="ScpB"/>
    <property type="match status" value="1"/>
</dbReference>
<evidence type="ECO:0000313" key="5">
    <source>
        <dbReference type="EMBL" id="PWV59473.1"/>
    </source>
</evidence>
<gene>
    <name evidence="5" type="ORF">C7443_11018</name>
</gene>
<organism evidence="5 6">
    <name type="scientific">Plasticicumulans acidivorans</name>
    <dbReference type="NCBI Taxonomy" id="886464"/>
    <lineage>
        <taxon>Bacteria</taxon>
        <taxon>Pseudomonadati</taxon>
        <taxon>Pseudomonadota</taxon>
        <taxon>Gammaproteobacteria</taxon>
        <taxon>Candidatus Competibacteraceae</taxon>
        <taxon>Plasticicumulans</taxon>
    </lineage>
</organism>
<dbReference type="PANTHER" id="PTHR34298">
    <property type="entry name" value="SEGREGATION AND CONDENSATION PROTEIN B"/>
    <property type="match status" value="1"/>
</dbReference>
<dbReference type="OrthoDB" id="9806226at2"/>
<dbReference type="RefSeq" id="WP_110019531.1">
    <property type="nucleotide sequence ID" value="NZ_QGTJ01000010.1"/>
</dbReference>
<dbReference type="NCBIfam" id="TIGR00281">
    <property type="entry name" value="SMC-Scp complex subunit ScpB"/>
    <property type="match status" value="1"/>
</dbReference>
<dbReference type="EMBL" id="QGTJ01000010">
    <property type="protein sequence ID" value="PWV59473.1"/>
    <property type="molecule type" value="Genomic_DNA"/>
</dbReference>
<protein>
    <submittedName>
        <fullName evidence="5">Condensin subunit ScpB</fullName>
    </submittedName>
</protein>
<keyword evidence="1" id="KW-0963">Cytoplasm</keyword>
<dbReference type="PANTHER" id="PTHR34298:SF2">
    <property type="entry name" value="SEGREGATION AND CONDENSATION PROTEIN B"/>
    <property type="match status" value="1"/>
</dbReference>
<dbReference type="GO" id="GO:0051304">
    <property type="term" value="P:chromosome separation"/>
    <property type="evidence" value="ECO:0007669"/>
    <property type="project" value="InterPro"/>
</dbReference>
<dbReference type="AlphaFoldDB" id="A0A317MSC7"/>
<dbReference type="GO" id="GO:0051301">
    <property type="term" value="P:cell division"/>
    <property type="evidence" value="ECO:0007669"/>
    <property type="project" value="UniProtKB-KW"/>
</dbReference>
<keyword evidence="3" id="KW-0159">Chromosome partition</keyword>
<dbReference type="SUPFAM" id="SSF46785">
    <property type="entry name" value="Winged helix' DNA-binding domain"/>
    <property type="match status" value="2"/>
</dbReference>
<name>A0A317MSC7_9GAMM</name>
<dbReference type="InterPro" id="IPR005234">
    <property type="entry name" value="ScpB_csome_segregation"/>
</dbReference>
<dbReference type="Pfam" id="PF04079">
    <property type="entry name" value="SMC_ScpB"/>
    <property type="match status" value="1"/>
</dbReference>
<keyword evidence="4" id="KW-0131">Cell cycle</keyword>